<name>A0A812IEM3_9DINO</name>
<evidence type="ECO:0000313" key="1">
    <source>
        <dbReference type="EMBL" id="CAE7032600.1"/>
    </source>
</evidence>
<reference evidence="1" key="1">
    <citation type="submission" date="2021-02" db="EMBL/GenBank/DDBJ databases">
        <authorList>
            <person name="Dougan E. K."/>
            <person name="Rhodes N."/>
            <person name="Thang M."/>
            <person name="Chan C."/>
        </authorList>
    </citation>
    <scope>NUCLEOTIDE SEQUENCE</scope>
</reference>
<dbReference type="Proteomes" id="UP000604046">
    <property type="component" value="Unassembled WGS sequence"/>
</dbReference>
<organism evidence="1 2">
    <name type="scientific">Symbiodinium natans</name>
    <dbReference type="NCBI Taxonomy" id="878477"/>
    <lineage>
        <taxon>Eukaryota</taxon>
        <taxon>Sar</taxon>
        <taxon>Alveolata</taxon>
        <taxon>Dinophyceae</taxon>
        <taxon>Suessiales</taxon>
        <taxon>Symbiodiniaceae</taxon>
        <taxon>Symbiodinium</taxon>
    </lineage>
</organism>
<gene>
    <name evidence="1" type="ORF">SNAT2548_LOCUS3922</name>
</gene>
<proteinExistence type="predicted"/>
<accession>A0A812IEM3</accession>
<dbReference type="EMBL" id="CAJNDS010000240">
    <property type="protein sequence ID" value="CAE7032600.1"/>
    <property type="molecule type" value="Genomic_DNA"/>
</dbReference>
<evidence type="ECO:0000313" key="2">
    <source>
        <dbReference type="Proteomes" id="UP000604046"/>
    </source>
</evidence>
<keyword evidence="2" id="KW-1185">Reference proteome</keyword>
<sequence>MLASKRRSPASKPCRGVMRDSCVIYTGNCRSFHMHSAIQCKVCKWKLPDFMSAVEAQIKEDLSRERVRLKAPVRPVATPQVPTSSTPVIVDAPVTGLRDACAAETLGLLKKERTLRRS</sequence>
<comment type="caution">
    <text evidence="1">The sequence shown here is derived from an EMBL/GenBank/DDBJ whole genome shotgun (WGS) entry which is preliminary data.</text>
</comment>
<protein>
    <submittedName>
        <fullName evidence="1">Uncharacterized protein</fullName>
    </submittedName>
</protein>
<dbReference type="AlphaFoldDB" id="A0A812IEM3"/>